<dbReference type="Proteomes" id="UP001343257">
    <property type="component" value="Unassembled WGS sequence"/>
</dbReference>
<evidence type="ECO:0000256" key="2">
    <source>
        <dbReference type="ARBA" id="ARBA00022475"/>
    </source>
</evidence>
<protein>
    <submittedName>
        <fullName evidence="8">PLD nuclease N-terminal domain-containing protein</fullName>
    </submittedName>
</protein>
<evidence type="ECO:0000256" key="1">
    <source>
        <dbReference type="ARBA" id="ARBA00004651"/>
    </source>
</evidence>
<organism evidence="8 9">
    <name type="scientific">Paenibacillus chibensis</name>
    <dbReference type="NCBI Taxonomy" id="59846"/>
    <lineage>
        <taxon>Bacteria</taxon>
        <taxon>Bacillati</taxon>
        <taxon>Bacillota</taxon>
        <taxon>Bacilli</taxon>
        <taxon>Bacillales</taxon>
        <taxon>Paenibacillaceae</taxon>
        <taxon>Paenibacillus</taxon>
    </lineage>
</organism>
<gene>
    <name evidence="8" type="ORF">P9847_01960</name>
</gene>
<dbReference type="EMBL" id="JARTLD010000004">
    <property type="protein sequence ID" value="MED5016065.1"/>
    <property type="molecule type" value="Genomic_DNA"/>
</dbReference>
<accession>A0ABU6PMI6</accession>
<feature type="domain" description="Cardiolipin synthase N-terminal" evidence="7">
    <location>
        <begin position="23"/>
        <end position="65"/>
    </location>
</feature>
<evidence type="ECO:0000313" key="8">
    <source>
        <dbReference type="EMBL" id="MED5016065.1"/>
    </source>
</evidence>
<evidence type="ECO:0000256" key="6">
    <source>
        <dbReference type="SAM" id="Phobius"/>
    </source>
</evidence>
<name>A0ABU6PMI6_9BACL</name>
<evidence type="ECO:0000313" key="9">
    <source>
        <dbReference type="Proteomes" id="UP001343257"/>
    </source>
</evidence>
<dbReference type="InterPro" id="IPR027379">
    <property type="entry name" value="CLS_N"/>
</dbReference>
<evidence type="ECO:0000256" key="3">
    <source>
        <dbReference type="ARBA" id="ARBA00022692"/>
    </source>
</evidence>
<keyword evidence="5 6" id="KW-0472">Membrane</keyword>
<proteinExistence type="predicted"/>
<comment type="caution">
    <text evidence="8">The sequence shown here is derived from an EMBL/GenBank/DDBJ whole genome shotgun (WGS) entry which is preliminary data.</text>
</comment>
<feature type="transmembrane region" description="Helical" evidence="6">
    <location>
        <begin position="12"/>
        <end position="31"/>
    </location>
</feature>
<keyword evidence="3 6" id="KW-0812">Transmembrane</keyword>
<keyword evidence="2" id="KW-1003">Cell membrane</keyword>
<evidence type="ECO:0000256" key="5">
    <source>
        <dbReference type="ARBA" id="ARBA00023136"/>
    </source>
</evidence>
<keyword evidence="9" id="KW-1185">Reference proteome</keyword>
<reference evidence="8 9" key="1">
    <citation type="submission" date="2023-03" db="EMBL/GenBank/DDBJ databases">
        <title>Bacillus Genome Sequencing.</title>
        <authorList>
            <person name="Dunlap C."/>
        </authorList>
    </citation>
    <scope>NUCLEOTIDE SEQUENCE [LARGE SCALE GENOMIC DNA]</scope>
    <source>
        <strain evidence="8 9">NRS-52</strain>
    </source>
</reference>
<sequence>MMDTMNTSIPWGLIAPLIILQLILAVVGLISLYKAEATRGPKWLWVIIILCGNILGSVAYFIIGRKDAS</sequence>
<dbReference type="Pfam" id="PF13396">
    <property type="entry name" value="PLDc_N"/>
    <property type="match status" value="1"/>
</dbReference>
<keyword evidence="4 6" id="KW-1133">Transmembrane helix</keyword>
<feature type="transmembrane region" description="Helical" evidence="6">
    <location>
        <begin position="43"/>
        <end position="63"/>
    </location>
</feature>
<evidence type="ECO:0000259" key="7">
    <source>
        <dbReference type="Pfam" id="PF13396"/>
    </source>
</evidence>
<comment type="subcellular location">
    <subcellularLocation>
        <location evidence="1">Cell membrane</location>
        <topology evidence="1">Multi-pass membrane protein</topology>
    </subcellularLocation>
</comment>
<evidence type="ECO:0000256" key="4">
    <source>
        <dbReference type="ARBA" id="ARBA00022989"/>
    </source>
</evidence>